<gene>
    <name evidence="1" type="ORF">ABIC99_000248</name>
    <name evidence="2" type="ORF">EWH46_10430</name>
</gene>
<name>A0A5C1PZR4_9BURK</name>
<sequence>MNPRHLTHDAQASALAEWGRGGSFRCVACGRDCTDERPALAVPTAFPGFALGACGACARRLSQSAGYRRQTAKNARLAGLRCVCQRVADLIGVDDQALTEAFRSVATRHEPGPAALRLVDSMLGVPAGSVDGAMKSVLNCGGKQ</sequence>
<dbReference type="Proteomes" id="UP001549111">
    <property type="component" value="Unassembled WGS sequence"/>
</dbReference>
<reference evidence="2 3" key="1">
    <citation type="submission" date="2019-02" db="EMBL/GenBank/DDBJ databases">
        <title>Complete Genome Sequence and Methylome Analysis of Sphaerotilus natans subsp. sulfidivorans D-507.</title>
        <authorList>
            <person name="Fomenkov A."/>
            <person name="Gridneva E."/>
            <person name="Smolyakov D."/>
            <person name="Dubinina G."/>
            <person name="Vincze T."/>
            <person name="Grabovich M."/>
            <person name="Roberts R.J."/>
        </authorList>
    </citation>
    <scope>NUCLEOTIDE SEQUENCE [LARGE SCALE GENOMIC DNA]</scope>
    <source>
        <strain evidence="2 3">D-507</strain>
    </source>
</reference>
<reference evidence="1 4" key="2">
    <citation type="submission" date="2024-06" db="EMBL/GenBank/DDBJ databases">
        <title>Genomic Encyclopedia of Type Strains, Phase IV (KMG-IV): sequencing the most valuable type-strain genomes for metagenomic binning, comparative biology and taxonomic classification.</title>
        <authorList>
            <person name="Goeker M."/>
        </authorList>
    </citation>
    <scope>NUCLEOTIDE SEQUENCE [LARGE SCALE GENOMIC DNA]</scope>
    <source>
        <strain evidence="1 4">D-501</strain>
    </source>
</reference>
<evidence type="ECO:0000313" key="1">
    <source>
        <dbReference type="EMBL" id="MET3602472.1"/>
    </source>
</evidence>
<keyword evidence="4" id="KW-1185">Reference proteome</keyword>
<dbReference type="Proteomes" id="UP000323522">
    <property type="component" value="Chromosome"/>
</dbReference>
<organism evidence="2 3">
    <name type="scientific">Sphaerotilus sulfidivorans</name>
    <dbReference type="NCBI Taxonomy" id="639200"/>
    <lineage>
        <taxon>Bacteria</taxon>
        <taxon>Pseudomonadati</taxon>
        <taxon>Pseudomonadota</taxon>
        <taxon>Betaproteobacteria</taxon>
        <taxon>Burkholderiales</taxon>
        <taxon>Sphaerotilaceae</taxon>
        <taxon>Sphaerotilus</taxon>
    </lineage>
</organism>
<dbReference type="EMBL" id="JBEPLS010000001">
    <property type="protein sequence ID" value="MET3602472.1"/>
    <property type="molecule type" value="Genomic_DNA"/>
</dbReference>
<proteinExistence type="predicted"/>
<dbReference type="RefSeq" id="WP_149503848.1">
    <property type="nucleotide sequence ID" value="NZ_CP035708.1"/>
</dbReference>
<protein>
    <submittedName>
        <fullName evidence="2">Uncharacterized protein</fullName>
    </submittedName>
</protein>
<evidence type="ECO:0000313" key="4">
    <source>
        <dbReference type="Proteomes" id="UP001549111"/>
    </source>
</evidence>
<dbReference type="EMBL" id="CP035708">
    <property type="protein sequence ID" value="QEN01145.1"/>
    <property type="molecule type" value="Genomic_DNA"/>
</dbReference>
<dbReference type="KEGG" id="snn:EWH46_10430"/>
<accession>A0A5C1PZR4</accession>
<dbReference type="AlphaFoldDB" id="A0A5C1PZR4"/>
<evidence type="ECO:0000313" key="2">
    <source>
        <dbReference type="EMBL" id="QEN01145.1"/>
    </source>
</evidence>
<evidence type="ECO:0000313" key="3">
    <source>
        <dbReference type="Proteomes" id="UP000323522"/>
    </source>
</evidence>